<evidence type="ECO:0000313" key="2">
    <source>
        <dbReference type="EMBL" id="GIL83493.1"/>
    </source>
</evidence>
<dbReference type="PANTHER" id="PTHR45134">
    <property type="entry name" value="OS08G0543275 PROTEIN"/>
    <property type="match status" value="1"/>
</dbReference>
<proteinExistence type="predicted"/>
<reference evidence="2" key="1">
    <citation type="journal article" date="2021" name="Proc. Natl. Acad. Sci. U.S.A.">
        <title>Three genomes in the algal genus Volvox reveal the fate of a haploid sex-determining region after a transition to homothallism.</title>
        <authorList>
            <person name="Yamamoto K."/>
            <person name="Hamaji T."/>
            <person name="Kawai-Toyooka H."/>
            <person name="Matsuzaki R."/>
            <person name="Takahashi F."/>
            <person name="Nishimura Y."/>
            <person name="Kawachi M."/>
            <person name="Noguchi H."/>
            <person name="Minakuchi Y."/>
            <person name="Umen J.G."/>
            <person name="Toyoda A."/>
            <person name="Nozaki H."/>
        </authorList>
    </citation>
    <scope>NUCLEOTIDE SEQUENCE</scope>
    <source>
        <strain evidence="2">NIES-3786</strain>
    </source>
</reference>
<keyword evidence="3" id="KW-1185">Reference proteome</keyword>
<evidence type="ECO:0000313" key="3">
    <source>
        <dbReference type="Proteomes" id="UP000747110"/>
    </source>
</evidence>
<dbReference type="PANTHER" id="PTHR45134:SF22">
    <property type="entry name" value="G-PROTEIN COUPLED RECEPTORS FAMILY 1 PROFILE DOMAIN-CONTAINING PROTEIN"/>
    <property type="match status" value="1"/>
</dbReference>
<feature type="transmembrane region" description="Helical" evidence="1">
    <location>
        <begin position="106"/>
        <end position="135"/>
    </location>
</feature>
<keyword evidence="1" id="KW-0812">Transmembrane</keyword>
<keyword evidence="1" id="KW-0472">Membrane</keyword>
<gene>
    <name evidence="2" type="ORF">Vretifemale_12000</name>
</gene>
<dbReference type="EMBL" id="BNCP01000026">
    <property type="protein sequence ID" value="GIL83493.1"/>
    <property type="molecule type" value="Genomic_DNA"/>
</dbReference>
<feature type="transmembrane region" description="Helical" evidence="1">
    <location>
        <begin position="68"/>
        <end position="99"/>
    </location>
</feature>
<evidence type="ECO:0000256" key="1">
    <source>
        <dbReference type="SAM" id="Phobius"/>
    </source>
</evidence>
<organism evidence="2 3">
    <name type="scientific">Volvox reticuliferus</name>
    <dbReference type="NCBI Taxonomy" id="1737510"/>
    <lineage>
        <taxon>Eukaryota</taxon>
        <taxon>Viridiplantae</taxon>
        <taxon>Chlorophyta</taxon>
        <taxon>core chlorophytes</taxon>
        <taxon>Chlorophyceae</taxon>
        <taxon>CS clade</taxon>
        <taxon>Chlamydomonadales</taxon>
        <taxon>Volvocaceae</taxon>
        <taxon>Volvox</taxon>
    </lineage>
</organism>
<sequence length="161" mass="18078">TNESWSRQIRRSCRIRKCTDRTQGLIPRKAFGTCGCLGLVLRLTIAVAENPVSPHRADLMWGPRSCACPLRCVCVCVCVYVCMCVCVYVCMCVCVCVYVCMCVCVYVCMCVCVYVCVCVCVYVCVCMCVCVYVSVPHQYRTYRISIALTPVLHCFTGRVFT</sequence>
<name>A0A8J4FND8_9CHLO</name>
<dbReference type="Proteomes" id="UP000747110">
    <property type="component" value="Unassembled WGS sequence"/>
</dbReference>
<feature type="non-terminal residue" evidence="2">
    <location>
        <position position="1"/>
    </location>
</feature>
<comment type="caution">
    <text evidence="2">The sequence shown here is derived from an EMBL/GenBank/DDBJ whole genome shotgun (WGS) entry which is preliminary data.</text>
</comment>
<dbReference type="AlphaFoldDB" id="A0A8J4FND8"/>
<accession>A0A8J4FND8</accession>
<protein>
    <submittedName>
        <fullName evidence="2">Uncharacterized protein</fullName>
    </submittedName>
</protein>
<keyword evidence="1" id="KW-1133">Transmembrane helix</keyword>